<dbReference type="RefSeq" id="WP_019398466.1">
    <property type="nucleotide sequence ID" value="NZ_VLJS01000024.1"/>
</dbReference>
<evidence type="ECO:0000313" key="4">
    <source>
        <dbReference type="Proteomes" id="UP000321583"/>
    </source>
</evidence>
<reference evidence="3 4" key="1">
    <citation type="submission" date="2019-07" db="EMBL/GenBank/DDBJ databases">
        <title>Genome sequencing of lignin-degrading bacterial isolates.</title>
        <authorList>
            <person name="Gladden J."/>
        </authorList>
    </citation>
    <scope>NUCLEOTIDE SEQUENCE [LARGE SCALE GENOMIC DNA]</scope>
    <source>
        <strain evidence="3 4">J19</strain>
    </source>
</reference>
<dbReference type="Gene3D" id="3.40.630.30">
    <property type="match status" value="1"/>
</dbReference>
<dbReference type="GO" id="GO:0008080">
    <property type="term" value="F:N-acetyltransferase activity"/>
    <property type="evidence" value="ECO:0007669"/>
    <property type="project" value="InterPro"/>
</dbReference>
<keyword evidence="4" id="KW-1185">Reference proteome</keyword>
<dbReference type="PROSITE" id="PS51186">
    <property type="entry name" value="GNAT"/>
    <property type="match status" value="1"/>
</dbReference>
<dbReference type="InterPro" id="IPR016181">
    <property type="entry name" value="Acyl_CoA_acyltransferase"/>
</dbReference>
<evidence type="ECO:0000256" key="1">
    <source>
        <dbReference type="ARBA" id="ARBA00022679"/>
    </source>
</evidence>
<gene>
    <name evidence="3" type="ORF">L613_001200000280</name>
</gene>
<dbReference type="SUPFAM" id="SSF55729">
    <property type="entry name" value="Acyl-CoA N-acyltransferases (Nat)"/>
    <property type="match status" value="1"/>
</dbReference>
<dbReference type="PANTHER" id="PTHR13947:SF37">
    <property type="entry name" value="LD18367P"/>
    <property type="match status" value="1"/>
</dbReference>
<feature type="domain" description="N-acetyltransferase" evidence="2">
    <location>
        <begin position="1"/>
        <end position="151"/>
    </location>
</feature>
<sequence length="169" mass="18805">MRIHYDNEQHAADFIRLNEAWIGEYFRLEEADRALARDPMRIVREGGSILTLSNRGEVIGACALLREEDGVMQLARMAVAAGERGKGWGRILLATALQRARQLGARRVRLFSNTRLGAAIHLYEAFGFRAVHRGPHPRYARCNIVMECELPPVEAGGTPSTDPAPEVEA</sequence>
<keyword evidence="1 3" id="KW-0808">Transferase</keyword>
<evidence type="ECO:0000313" key="3">
    <source>
        <dbReference type="EMBL" id="TWH16563.1"/>
    </source>
</evidence>
<accession>A0A562E4A8</accession>
<protein>
    <submittedName>
        <fullName evidence="3">N-acetylglutamate synthase-like GNAT family acetyltransferase</fullName>
    </submittedName>
</protein>
<dbReference type="InterPro" id="IPR000182">
    <property type="entry name" value="GNAT_dom"/>
</dbReference>
<name>A0A562E4A8_9GAMM</name>
<dbReference type="Pfam" id="PF00583">
    <property type="entry name" value="Acetyltransf_1"/>
    <property type="match status" value="1"/>
</dbReference>
<dbReference type="Proteomes" id="UP000321583">
    <property type="component" value="Unassembled WGS sequence"/>
</dbReference>
<dbReference type="AlphaFoldDB" id="A0A562E4A8"/>
<proteinExistence type="predicted"/>
<evidence type="ECO:0000259" key="2">
    <source>
        <dbReference type="PROSITE" id="PS51186"/>
    </source>
</evidence>
<dbReference type="CDD" id="cd04301">
    <property type="entry name" value="NAT_SF"/>
    <property type="match status" value="1"/>
</dbReference>
<comment type="caution">
    <text evidence="3">The sequence shown here is derived from an EMBL/GenBank/DDBJ whole genome shotgun (WGS) entry which is preliminary data.</text>
</comment>
<dbReference type="PANTHER" id="PTHR13947">
    <property type="entry name" value="GNAT FAMILY N-ACETYLTRANSFERASE"/>
    <property type="match status" value="1"/>
</dbReference>
<organism evidence="3 4">
    <name type="scientific">Pseudoxanthomonas taiwanensis J19</name>
    <dbReference type="NCBI Taxonomy" id="935569"/>
    <lineage>
        <taxon>Bacteria</taxon>
        <taxon>Pseudomonadati</taxon>
        <taxon>Pseudomonadota</taxon>
        <taxon>Gammaproteobacteria</taxon>
        <taxon>Lysobacterales</taxon>
        <taxon>Lysobacteraceae</taxon>
        <taxon>Pseudoxanthomonas</taxon>
    </lineage>
</organism>
<dbReference type="InterPro" id="IPR050769">
    <property type="entry name" value="NAT_camello-type"/>
</dbReference>
<dbReference type="EMBL" id="VLJS01000024">
    <property type="protein sequence ID" value="TWH16563.1"/>
    <property type="molecule type" value="Genomic_DNA"/>
</dbReference>